<keyword evidence="7" id="KW-0804">Transcription</keyword>
<dbReference type="InterPro" id="IPR015358">
    <property type="entry name" value="Tscrpt_reg_MerR_DNA-bd"/>
</dbReference>
<keyword evidence="5" id="KW-0805">Transcription regulation</keyword>
<dbReference type="SUPFAM" id="SSF46955">
    <property type="entry name" value="Putative DNA-binding domain"/>
    <property type="match status" value="1"/>
</dbReference>
<dbReference type="Proteomes" id="UP000246132">
    <property type="component" value="Unassembled WGS sequence"/>
</dbReference>
<evidence type="ECO:0000256" key="4">
    <source>
        <dbReference type="ARBA" id="ARBA00023014"/>
    </source>
</evidence>
<keyword evidence="1" id="KW-0001">2Fe-2S</keyword>
<dbReference type="Pfam" id="PF00376">
    <property type="entry name" value="MerR"/>
    <property type="match status" value="1"/>
</dbReference>
<keyword evidence="2" id="KW-0479">Metal-binding</keyword>
<evidence type="ECO:0000256" key="6">
    <source>
        <dbReference type="ARBA" id="ARBA00023125"/>
    </source>
</evidence>
<reference evidence="9 10" key="1">
    <citation type="journal article" date="2018" name="Int. J. Syst. Bacteriol.">
        <title>Oceaniradius stylonemae gen. nov., sp. nov., isolated from a red alga, Stylonema cornu-cervi.</title>
        <authorList>
            <person name="Jeong S."/>
        </authorList>
    </citation>
    <scope>NUCLEOTIDE SEQUENCE [LARGE SCALE GENOMIC DNA]</scope>
    <source>
        <strain evidence="9 10">StC1</strain>
    </source>
</reference>
<dbReference type="Pfam" id="PF09278">
    <property type="entry name" value="MerR-DNA-bind"/>
    <property type="match status" value="1"/>
</dbReference>
<dbReference type="NCBIfam" id="TIGR01950">
    <property type="entry name" value="SoxR"/>
    <property type="match status" value="1"/>
</dbReference>
<keyword evidence="3" id="KW-0408">Iron</keyword>
<evidence type="ECO:0000259" key="8">
    <source>
        <dbReference type="PROSITE" id="PS50937"/>
    </source>
</evidence>
<keyword evidence="6" id="KW-0238">DNA-binding</keyword>
<keyword evidence="10" id="KW-1185">Reference proteome</keyword>
<dbReference type="EMBL" id="QFWV02000008">
    <property type="protein sequence ID" value="RKF05887.1"/>
    <property type="molecule type" value="Genomic_DNA"/>
</dbReference>
<dbReference type="GO" id="GO:0046872">
    <property type="term" value="F:metal ion binding"/>
    <property type="evidence" value="ECO:0007669"/>
    <property type="project" value="UniProtKB-KW"/>
</dbReference>
<evidence type="ECO:0000313" key="10">
    <source>
        <dbReference type="Proteomes" id="UP000246132"/>
    </source>
</evidence>
<dbReference type="InterPro" id="IPR000551">
    <property type="entry name" value="MerR-type_HTH_dom"/>
</dbReference>
<dbReference type="GO" id="GO:0006979">
    <property type="term" value="P:response to oxidative stress"/>
    <property type="evidence" value="ECO:0007669"/>
    <property type="project" value="InterPro"/>
</dbReference>
<evidence type="ECO:0000256" key="5">
    <source>
        <dbReference type="ARBA" id="ARBA00023015"/>
    </source>
</evidence>
<dbReference type="SMART" id="SM00422">
    <property type="entry name" value="HTH_MERR"/>
    <property type="match status" value="1"/>
</dbReference>
<organism evidence="9 10">
    <name type="scientific">Oceaniradius stylonematis</name>
    <dbReference type="NCBI Taxonomy" id="2184161"/>
    <lineage>
        <taxon>Bacteria</taxon>
        <taxon>Pseudomonadati</taxon>
        <taxon>Pseudomonadota</taxon>
        <taxon>Alphaproteobacteria</taxon>
        <taxon>Hyphomicrobiales</taxon>
        <taxon>Ahrensiaceae</taxon>
        <taxon>Oceaniradius</taxon>
    </lineage>
</organism>
<proteinExistence type="predicted"/>
<evidence type="ECO:0000256" key="3">
    <source>
        <dbReference type="ARBA" id="ARBA00023004"/>
    </source>
</evidence>
<dbReference type="GO" id="GO:0003677">
    <property type="term" value="F:DNA binding"/>
    <property type="evidence" value="ECO:0007669"/>
    <property type="project" value="UniProtKB-KW"/>
</dbReference>
<dbReference type="PANTHER" id="PTHR30204:SF0">
    <property type="entry name" value="REDOX-SENSITIVE TRANSCRIPTIONAL ACTIVATOR SOXR"/>
    <property type="match status" value="1"/>
</dbReference>
<name>A0A3A8A6F0_9HYPH</name>
<dbReference type="Gene3D" id="1.10.1660.10">
    <property type="match status" value="1"/>
</dbReference>
<dbReference type="InterPro" id="IPR009061">
    <property type="entry name" value="DNA-bd_dom_put_sf"/>
</dbReference>
<feature type="domain" description="HTH merR-type" evidence="8">
    <location>
        <begin position="7"/>
        <end position="75"/>
    </location>
</feature>
<sequence>MPRKSPFLTIGEVAARTGLAVSAIRYYADEGLITALRSEGGNRRFTRSEIRKVSFIAISQRLGFSLAEIRGQLDRLPGDRPPTKADWARISTGFRDAIDERMAQLERLRDRLDGCIGCGCLSLDTCAIYNGDDKAAALGPGANWVEKRESDLGRPVRPQPAG</sequence>
<evidence type="ECO:0000256" key="1">
    <source>
        <dbReference type="ARBA" id="ARBA00022714"/>
    </source>
</evidence>
<dbReference type="RefSeq" id="WP_109768255.1">
    <property type="nucleotide sequence ID" value="NZ_CP159474.1"/>
</dbReference>
<dbReference type="OrthoDB" id="9802944at2"/>
<dbReference type="AlphaFoldDB" id="A0A3A8A6F0"/>
<evidence type="ECO:0000256" key="7">
    <source>
        <dbReference type="ARBA" id="ARBA00023163"/>
    </source>
</evidence>
<dbReference type="InterPro" id="IPR010211">
    <property type="entry name" value="Redox-sen_tscrpt-act_SoxR"/>
</dbReference>
<dbReference type="PANTHER" id="PTHR30204">
    <property type="entry name" value="REDOX-CYCLING DRUG-SENSING TRANSCRIPTIONAL ACTIVATOR SOXR"/>
    <property type="match status" value="1"/>
</dbReference>
<protein>
    <submittedName>
        <fullName evidence="9">Redox-sensitive transcriptional activator SoxR</fullName>
    </submittedName>
</protein>
<evidence type="ECO:0000256" key="2">
    <source>
        <dbReference type="ARBA" id="ARBA00022723"/>
    </source>
</evidence>
<keyword evidence="4" id="KW-0411">Iron-sulfur</keyword>
<dbReference type="InterPro" id="IPR047057">
    <property type="entry name" value="MerR_fam"/>
</dbReference>
<accession>A0A3A8A6F0</accession>
<dbReference type="GO" id="GO:0051537">
    <property type="term" value="F:2 iron, 2 sulfur cluster binding"/>
    <property type="evidence" value="ECO:0007669"/>
    <property type="project" value="UniProtKB-KW"/>
</dbReference>
<comment type="caution">
    <text evidence="9">The sequence shown here is derived from an EMBL/GenBank/DDBJ whole genome shotgun (WGS) entry which is preliminary data.</text>
</comment>
<gene>
    <name evidence="9" type="primary">soxR</name>
    <name evidence="9" type="ORF">DEM25_015070</name>
</gene>
<dbReference type="PRINTS" id="PR00040">
    <property type="entry name" value="HTHMERR"/>
</dbReference>
<dbReference type="PROSITE" id="PS50937">
    <property type="entry name" value="HTH_MERR_2"/>
    <property type="match status" value="1"/>
</dbReference>
<evidence type="ECO:0000313" key="9">
    <source>
        <dbReference type="EMBL" id="RKF05887.1"/>
    </source>
</evidence>
<dbReference type="GO" id="GO:0003700">
    <property type="term" value="F:DNA-binding transcription factor activity"/>
    <property type="evidence" value="ECO:0007669"/>
    <property type="project" value="InterPro"/>
</dbReference>